<evidence type="ECO:0000313" key="2">
    <source>
        <dbReference type="Proteomes" id="UP000033203"/>
    </source>
</evidence>
<name>A0A0D1MF46_9SPHN</name>
<gene>
    <name evidence="1" type="ORF">SR41_05925</name>
</gene>
<sequence length="260" mass="28279">MDATDALRAGLPSGDPTILSQRLFSASQLAREGRIIGATQIYNDVADKARQRGQYAVEAQALFDGAVLYATLASLDPVYRNSAQEWADRITQRTEPEFVEMRSGLSLLRTKLAALAAKPQDRAAIYSAAQPADGNAAILLDEPKLQVLPDDQQLAGGMAREGVPEWADVGFWVRPDGSVADLAVVRQSEARPGSWLGEKLKAVSGRRYAPLQGSVGARGLYRVERYSLVHVVQSTIGTHMPVRARIGEIDTMDMTPLYRS</sequence>
<dbReference type="PATRIC" id="fig|1549858.7.peg.2933"/>
<protein>
    <submittedName>
        <fullName evidence="1">Uncharacterized protein</fullName>
    </submittedName>
</protein>
<dbReference type="AlphaFoldDB" id="A0A0D1MF46"/>
<dbReference type="Proteomes" id="UP000033203">
    <property type="component" value="Unassembled WGS sequence"/>
</dbReference>
<organism evidence="1 2">
    <name type="scientific">Sphingomonas melonis</name>
    <dbReference type="NCBI Taxonomy" id="152682"/>
    <lineage>
        <taxon>Bacteria</taxon>
        <taxon>Pseudomonadati</taxon>
        <taxon>Pseudomonadota</taxon>
        <taxon>Alphaproteobacteria</taxon>
        <taxon>Sphingomonadales</taxon>
        <taxon>Sphingomonadaceae</taxon>
        <taxon>Sphingomonas</taxon>
    </lineage>
</organism>
<comment type="caution">
    <text evidence="1">The sequence shown here is derived from an EMBL/GenBank/DDBJ whole genome shotgun (WGS) entry which is preliminary data.</text>
</comment>
<accession>A0A0D1MF46</accession>
<dbReference type="EMBL" id="JXTP01000022">
    <property type="protein sequence ID" value="KIU29067.1"/>
    <property type="molecule type" value="Genomic_DNA"/>
</dbReference>
<evidence type="ECO:0000313" key="1">
    <source>
        <dbReference type="EMBL" id="KIU29067.1"/>
    </source>
</evidence>
<proteinExistence type="predicted"/>
<reference evidence="1 2" key="1">
    <citation type="submission" date="2015-01" db="EMBL/GenBank/DDBJ databases">
        <title>Genome of Sphingomonas taxi strain 30a.</title>
        <authorList>
            <person name="Eevers N."/>
            <person name="Van Hamme J."/>
            <person name="Bottos E."/>
            <person name="Weyens N."/>
            <person name="Vangronsveld J."/>
        </authorList>
    </citation>
    <scope>NUCLEOTIDE SEQUENCE [LARGE SCALE GENOMIC DNA]</scope>
    <source>
        <strain evidence="1 2">30a</strain>
    </source>
</reference>